<evidence type="ECO:0000313" key="2">
    <source>
        <dbReference type="Proteomes" id="UP001446871"/>
    </source>
</evidence>
<organism evidence="1 2">
    <name type="scientific">Apiospora saccharicola</name>
    <dbReference type="NCBI Taxonomy" id="335842"/>
    <lineage>
        <taxon>Eukaryota</taxon>
        <taxon>Fungi</taxon>
        <taxon>Dikarya</taxon>
        <taxon>Ascomycota</taxon>
        <taxon>Pezizomycotina</taxon>
        <taxon>Sordariomycetes</taxon>
        <taxon>Xylariomycetidae</taxon>
        <taxon>Amphisphaeriales</taxon>
        <taxon>Apiosporaceae</taxon>
        <taxon>Apiospora</taxon>
    </lineage>
</organism>
<name>A0ABR1THL8_9PEZI</name>
<protein>
    <submittedName>
        <fullName evidence="1">Uncharacterized protein</fullName>
    </submittedName>
</protein>
<dbReference type="EMBL" id="JAQQWM010000009">
    <property type="protein sequence ID" value="KAK8046119.1"/>
    <property type="molecule type" value="Genomic_DNA"/>
</dbReference>
<evidence type="ECO:0000313" key="1">
    <source>
        <dbReference type="EMBL" id="KAK8046119.1"/>
    </source>
</evidence>
<comment type="caution">
    <text evidence="1">The sequence shown here is derived from an EMBL/GenBank/DDBJ whole genome shotgun (WGS) entry which is preliminary data.</text>
</comment>
<proteinExistence type="predicted"/>
<keyword evidence="2" id="KW-1185">Reference proteome</keyword>
<dbReference type="Proteomes" id="UP001446871">
    <property type="component" value="Unassembled WGS sequence"/>
</dbReference>
<sequence length="192" mass="21926">MCLVSSKPLDSWGREPLELPVQLLRVSKAVHDEACLVLYAHNTFDLHWPYHKRKDHGCLETGLMPMGPDRRETDRKAKQPVGLDRFLKSIGHNAKYIRHVIIRYPVVTDRCCHLSIDENATDGPKIIQRRCPNLVTLSTRFDCDRFVYRACPLATQNILLRGWPESISFSSVSGPCSNSPCSCSRLIPMLRR</sequence>
<accession>A0ABR1THL8</accession>
<gene>
    <name evidence="1" type="ORF">PG996_014183</name>
</gene>
<reference evidence="1 2" key="1">
    <citation type="submission" date="2023-01" db="EMBL/GenBank/DDBJ databases">
        <title>Analysis of 21 Apiospora genomes using comparative genomics revels a genus with tremendous synthesis potential of carbohydrate active enzymes and secondary metabolites.</title>
        <authorList>
            <person name="Sorensen T."/>
        </authorList>
    </citation>
    <scope>NUCLEOTIDE SEQUENCE [LARGE SCALE GENOMIC DNA]</scope>
    <source>
        <strain evidence="1 2">CBS 83171</strain>
    </source>
</reference>